<evidence type="ECO:0000256" key="1">
    <source>
        <dbReference type="SAM" id="MobiDB-lite"/>
    </source>
</evidence>
<dbReference type="OrthoDB" id="9801098at2"/>
<dbReference type="GO" id="GO:0005829">
    <property type="term" value="C:cytosol"/>
    <property type="evidence" value="ECO:0007669"/>
    <property type="project" value="TreeGrafter"/>
</dbReference>
<dbReference type="PANTHER" id="PTHR43393:SF1">
    <property type="entry name" value="PYRIMIDINE_PURINE NUCLEOTIDE 5'-MONOPHOSPHATE NUCLEOSIDASE"/>
    <property type="match status" value="1"/>
</dbReference>
<evidence type="ECO:0000313" key="2">
    <source>
        <dbReference type="EMBL" id="PZG01826.1"/>
    </source>
</evidence>
<protein>
    <recommendedName>
        <fullName evidence="4">Cytokinin riboside 5'-monophosphate phosphoribohydrolase</fullName>
    </recommendedName>
</protein>
<dbReference type="InterPro" id="IPR052341">
    <property type="entry name" value="LOG_family_nucleotidases"/>
</dbReference>
<feature type="compositionally biased region" description="Polar residues" evidence="1">
    <location>
        <begin position="220"/>
        <end position="231"/>
    </location>
</feature>
<dbReference type="EMBL" id="POUB01000019">
    <property type="protein sequence ID" value="PZG01826.1"/>
    <property type="molecule type" value="Genomic_DNA"/>
</dbReference>
<proteinExistence type="predicted"/>
<feature type="region of interest" description="Disordered" evidence="1">
    <location>
        <begin position="220"/>
        <end position="245"/>
    </location>
</feature>
<comment type="caution">
    <text evidence="2">The sequence shown here is derived from an EMBL/GenBank/DDBJ whole genome shotgun (WGS) entry which is preliminary data.</text>
</comment>
<evidence type="ECO:0008006" key="4">
    <source>
        <dbReference type="Google" id="ProtNLM"/>
    </source>
</evidence>
<dbReference type="SUPFAM" id="SSF102405">
    <property type="entry name" value="MCP/YpsA-like"/>
    <property type="match status" value="1"/>
</dbReference>
<dbReference type="InterPro" id="IPR031100">
    <property type="entry name" value="LOG_fam"/>
</dbReference>
<sequence length="245" mass="26214">MSEQIEGRLGLALQAIAAELEAVQSWSRISRSMGQKRIVSVFGSARTQRGQPSYEMARSLGAALAERGWAAVTGGGPGIMQAVRDGNGDALSRAVRIEIAGEEPDSVLDPSRSITVSTFAIRKLLLTHDIDALFVFPGGVGTFDELFEVLVHQDTDRLGWFPVILMQPEGVRLWDAWMRFMDEHLVRPGLVNASVMSHIAIADSVEAAFAIADAASPQKVGTTDAATTSTEGAAGHTDAREALKI</sequence>
<dbReference type="Proteomes" id="UP000248749">
    <property type="component" value="Unassembled WGS sequence"/>
</dbReference>
<accession>A0A2W2CQS8</accession>
<dbReference type="RefSeq" id="WP_111133000.1">
    <property type="nucleotide sequence ID" value="NZ_POUB01000019.1"/>
</dbReference>
<dbReference type="Pfam" id="PF03641">
    <property type="entry name" value="Lysine_decarbox"/>
    <property type="match status" value="1"/>
</dbReference>
<dbReference type="Gene3D" id="3.40.50.450">
    <property type="match status" value="1"/>
</dbReference>
<organism evidence="2 3">
    <name type="scientific">Micromonospora deserti</name>
    <dbReference type="NCBI Taxonomy" id="2070366"/>
    <lineage>
        <taxon>Bacteria</taxon>
        <taxon>Bacillati</taxon>
        <taxon>Actinomycetota</taxon>
        <taxon>Actinomycetes</taxon>
        <taxon>Micromonosporales</taxon>
        <taxon>Micromonosporaceae</taxon>
        <taxon>Micromonospora</taxon>
    </lineage>
</organism>
<evidence type="ECO:0000313" key="3">
    <source>
        <dbReference type="Proteomes" id="UP000248749"/>
    </source>
</evidence>
<reference evidence="2 3" key="1">
    <citation type="submission" date="2018-01" db="EMBL/GenBank/DDBJ databases">
        <title>Draft genome sequence of Salinispora sp. 13K206.</title>
        <authorList>
            <person name="Sahin N."/>
            <person name="Saygin H."/>
            <person name="Ay H."/>
        </authorList>
    </citation>
    <scope>NUCLEOTIDE SEQUENCE [LARGE SCALE GENOMIC DNA]</scope>
    <source>
        <strain evidence="2 3">13K206</strain>
    </source>
</reference>
<name>A0A2W2CQS8_9ACTN</name>
<keyword evidence="3" id="KW-1185">Reference proteome</keyword>
<gene>
    <name evidence="2" type="ORF">C1I99_05215</name>
</gene>
<dbReference type="PANTHER" id="PTHR43393">
    <property type="entry name" value="CYTOKININ RIBOSIDE 5'-MONOPHOSPHATE PHOSPHORIBOHYDROLASE"/>
    <property type="match status" value="1"/>
</dbReference>
<dbReference type="AlphaFoldDB" id="A0A2W2CQS8"/>